<reference evidence="3" key="2">
    <citation type="submission" date="2023-11" db="UniProtKB">
        <authorList>
            <consortium name="WormBaseParasite"/>
        </authorList>
    </citation>
    <scope>IDENTIFICATION</scope>
</reference>
<dbReference type="Proteomes" id="UP000050795">
    <property type="component" value="Unassembled WGS sequence"/>
</dbReference>
<feature type="region of interest" description="Disordered" evidence="1">
    <location>
        <begin position="759"/>
        <end position="780"/>
    </location>
</feature>
<sequence>MHNYQSTSVLSSSDYSVIPPVEWNDNQLEQLILEAKSNSNASYLLLLDGGEDRLSSSTIPATTSTIDDNNDNNNASSRSERHPSTSSKVIADEVEMLFEVIQENELESSSHTITAGCGGEIGGGNGDGGGDIGTGTIIVDGDNSYRNEINWQNDAKAVARICEQLQQGLVSNNNNSNNNNHNITTITTTSELSGYSSNNSIINNSSSTSATATSADALSEYGSISRSNNNNYMKMSSKHGYTEIHIKFHTSPFTFVAMPINPLLVTTRTTWSSFPPQTTSTVQRRFSGGSSGGGGVNKAAVAAALASQQAAASQRNQLTNQRLLAEQRKRLIQHQLYNQVAVYSLNSPSNNYNSPYEGGGGTGNIDPYHQGNTFILNENIPHGIESIPVIVTAVPVASNTITNITTATTVTPPLSYVIPSHKSITRRRRSLCLDGSGCGGGGGGGQNFNSGVLSLNATTVHSSTNSASISTASKISGFYHPHHHRPEDLSRCLKEVGPNVRVELSCKIPVNENHHHSSNMNKMPHVYSATSIDSNNNNSNNCTISIGNATKMLQQSSKSLQQHHQQPRNHHLGPTITSTTTTTPGSIFHNPDPIIQSSSSNANNPNSSSKGHPSTSVYCTPSTVVVLVPSAAGAGSSMNSLRMTSRNQISPENQQHLSIVDNSRLVKAELRQALVGRQVIYQNSINNNNNTTTNNNNVIDNNRRGYQCSQVLLPPSNQFTDSLPSSMMNMYHTTSCYTSSSVLGVDQFSNSSILPCSTTTMGTTSTIHRTPPPPPPTTTMTRGVIPSTMRGYDHHNPNQIVSGVQNSMSNVNNNNNNNNCQQWSPTVLPQSVYIRQGSLNLDINTTNSNNNNSSNNNISTSYNVYPSQSIHLIHDDNGGDPFDFLNYNSNNNNSSYFNNTFSYPSVHPLTPSSLSPISVSANTSPCSSTTSQTALLKSPICQPGGGGGGEFLHTSESSISSSSFIMNNHLSNNNSNYYYESNPLGVSYDAVATTIAATSSSCYLSNNHSNYTSTTTAPLPTTTITATPVMPKSSSSSSSLSVAASTNSTTLVYNLTRDPLDFQLSTSTSLGVVNHHLETMMLQSDFRNHQQQQQQQQEENLLPDDLINDVFDLEIMIAAKHQQQQHPNETPFTSSDEFDFLTNATTLEEEEGDNRHPRQHCCYSPTTSIHNTFKMSLSPDTTTSSSTSTALPTSGALSNSVVANQCTVTR</sequence>
<feature type="compositionally biased region" description="Low complexity" evidence="1">
    <location>
        <begin position="554"/>
        <end position="564"/>
    </location>
</feature>
<name>A0AA85JM62_TRIRE</name>
<feature type="region of interest" description="Disordered" evidence="1">
    <location>
        <begin position="56"/>
        <end position="87"/>
    </location>
</feature>
<proteinExistence type="predicted"/>
<organism evidence="2 3">
    <name type="scientific">Trichobilharzia regenti</name>
    <name type="common">Nasal bird schistosome</name>
    <dbReference type="NCBI Taxonomy" id="157069"/>
    <lineage>
        <taxon>Eukaryota</taxon>
        <taxon>Metazoa</taxon>
        <taxon>Spiralia</taxon>
        <taxon>Lophotrochozoa</taxon>
        <taxon>Platyhelminthes</taxon>
        <taxon>Trematoda</taxon>
        <taxon>Digenea</taxon>
        <taxon>Strigeidida</taxon>
        <taxon>Schistosomatoidea</taxon>
        <taxon>Schistosomatidae</taxon>
        <taxon>Trichobilharzia</taxon>
    </lineage>
</organism>
<accession>A0AA85JM62</accession>
<feature type="compositionally biased region" description="Low complexity" evidence="1">
    <location>
        <begin position="573"/>
        <end position="587"/>
    </location>
</feature>
<feature type="compositionally biased region" description="Low complexity" evidence="1">
    <location>
        <begin position="56"/>
        <end position="77"/>
    </location>
</feature>
<feature type="region of interest" description="Disordered" evidence="1">
    <location>
        <begin position="554"/>
        <end position="615"/>
    </location>
</feature>
<dbReference type="PANTHER" id="PTHR20916">
    <property type="entry name" value="CYSTEINE AND GLYCINE-RICH PROTEIN 2 BINDING PROTEIN"/>
    <property type="match status" value="1"/>
</dbReference>
<reference evidence="2" key="1">
    <citation type="submission" date="2022-06" db="EMBL/GenBank/DDBJ databases">
        <authorList>
            <person name="Berger JAMES D."/>
            <person name="Berger JAMES D."/>
        </authorList>
    </citation>
    <scope>NUCLEOTIDE SEQUENCE [LARGE SCALE GENOMIC DNA]</scope>
</reference>
<evidence type="ECO:0000313" key="2">
    <source>
        <dbReference type="Proteomes" id="UP000050795"/>
    </source>
</evidence>
<dbReference type="PANTHER" id="PTHR20916:SF18">
    <property type="entry name" value="IPT_TIG DOMAIN-CONTAINING PROTEIN"/>
    <property type="match status" value="1"/>
</dbReference>
<keyword evidence="2" id="KW-1185">Reference proteome</keyword>
<feature type="compositionally biased region" description="Low complexity" evidence="1">
    <location>
        <begin position="597"/>
        <end position="609"/>
    </location>
</feature>
<evidence type="ECO:0000256" key="1">
    <source>
        <dbReference type="SAM" id="MobiDB-lite"/>
    </source>
</evidence>
<protein>
    <submittedName>
        <fullName evidence="3">Uncharacterized protein</fullName>
    </submittedName>
</protein>
<evidence type="ECO:0000313" key="3">
    <source>
        <dbReference type="WBParaSite" id="TREG1_31870.1"/>
    </source>
</evidence>
<dbReference type="WBParaSite" id="TREG1_31870.1">
    <property type="protein sequence ID" value="TREG1_31870.1"/>
    <property type="gene ID" value="TREG1_31870"/>
</dbReference>
<feature type="compositionally biased region" description="Low complexity" evidence="1">
    <location>
        <begin position="759"/>
        <end position="769"/>
    </location>
</feature>
<dbReference type="AlphaFoldDB" id="A0AA85JM62"/>